<dbReference type="EMBL" id="JAELYA010000007">
    <property type="protein sequence ID" value="MBO3277135.1"/>
    <property type="molecule type" value="Genomic_DNA"/>
</dbReference>
<accession>A0ABS3TTZ4</accession>
<feature type="chain" id="PRO_5046543523" description="Peptidoglycan-binding protein CsiV" evidence="2">
    <location>
        <begin position="21"/>
        <end position="227"/>
    </location>
</feature>
<keyword evidence="2" id="KW-0732">Signal</keyword>
<evidence type="ECO:0000256" key="2">
    <source>
        <dbReference type="SAM" id="SignalP"/>
    </source>
</evidence>
<evidence type="ECO:0008006" key="5">
    <source>
        <dbReference type="Google" id="ProtNLM"/>
    </source>
</evidence>
<feature type="region of interest" description="Disordered" evidence="1">
    <location>
        <begin position="42"/>
        <end position="63"/>
    </location>
</feature>
<protein>
    <recommendedName>
        <fullName evidence="5">Peptidoglycan-binding protein CsiV</fullName>
    </recommendedName>
</protein>
<feature type="signal peptide" evidence="2">
    <location>
        <begin position="1"/>
        <end position="20"/>
    </location>
</feature>
<name>A0ABS3TTZ4_9PSED</name>
<keyword evidence="4" id="KW-1185">Reference proteome</keyword>
<dbReference type="InterPro" id="IPR021241">
    <property type="entry name" value="CsiV"/>
</dbReference>
<dbReference type="Pfam" id="PF10972">
    <property type="entry name" value="CsiV"/>
    <property type="match status" value="1"/>
</dbReference>
<proteinExistence type="predicted"/>
<reference evidence="3 4" key="1">
    <citation type="submission" date="2020-12" db="EMBL/GenBank/DDBJ databases">
        <title>Pseudomonas schmalbachii sp. nov. isolated from millipede gut.</title>
        <authorList>
            <person name="Shelomi M."/>
        </authorList>
    </citation>
    <scope>NUCLEOTIDE SEQUENCE [LARGE SCALE GENOMIC DNA]</scope>
    <source>
        <strain evidence="3 4">Milli4</strain>
    </source>
</reference>
<gene>
    <name evidence="3" type="ORF">JFY56_18090</name>
</gene>
<feature type="region of interest" description="Disordered" evidence="1">
    <location>
        <begin position="176"/>
        <end position="227"/>
    </location>
</feature>
<comment type="caution">
    <text evidence="3">The sequence shown here is derived from an EMBL/GenBank/DDBJ whole genome shotgun (WGS) entry which is preliminary data.</text>
</comment>
<dbReference type="RefSeq" id="WP_208315323.1">
    <property type="nucleotide sequence ID" value="NZ_JAELYA010000007.1"/>
</dbReference>
<evidence type="ECO:0000256" key="1">
    <source>
        <dbReference type="SAM" id="MobiDB-lite"/>
    </source>
</evidence>
<evidence type="ECO:0000313" key="3">
    <source>
        <dbReference type="EMBL" id="MBO3277135.1"/>
    </source>
</evidence>
<evidence type="ECO:0000313" key="4">
    <source>
        <dbReference type="Proteomes" id="UP000669060"/>
    </source>
</evidence>
<organism evidence="3 4">
    <name type="scientific">Pseudomonas schmalbachii</name>
    <dbReference type="NCBI Taxonomy" id="2816993"/>
    <lineage>
        <taxon>Bacteria</taxon>
        <taxon>Pseudomonadati</taxon>
        <taxon>Pseudomonadota</taxon>
        <taxon>Gammaproteobacteria</taxon>
        <taxon>Pseudomonadales</taxon>
        <taxon>Pseudomonadaceae</taxon>
        <taxon>Pseudomonas</taxon>
    </lineage>
</organism>
<sequence>MRLFRPLLLSLALLAPTAFADEPYQVELILFQQTGDAVLASQPAPDDWARGAQPPSADSARPTALDAQANKLKETEGFRVLMHKAWRQDIGETPVTIALSEGKKQDGHFPVEGTVTLSQQRFIDAKTEFWINRFDQEGLLAGSQRMNQDVALKNSVLAYLDHPSLGMLIKVSPLNARPAQPNPAELEEQQIQQQEQQAPGATPPSGGFDAPPSAPVEGEPAPSTQDE</sequence>
<dbReference type="Proteomes" id="UP000669060">
    <property type="component" value="Unassembled WGS sequence"/>
</dbReference>